<organism evidence="3 4">
    <name type="scientific">Sporofaciens musculi</name>
    <dbReference type="NCBI Taxonomy" id="2681861"/>
    <lineage>
        <taxon>Bacteria</taxon>
        <taxon>Bacillati</taxon>
        <taxon>Bacillota</taxon>
        <taxon>Clostridia</taxon>
        <taxon>Lachnospirales</taxon>
        <taxon>Lachnospiraceae</taxon>
        <taxon>Sporofaciens</taxon>
    </lineage>
</organism>
<dbReference type="InterPro" id="IPR029063">
    <property type="entry name" value="SAM-dependent_MTases_sf"/>
</dbReference>
<name>A0A7X3MGM8_9FIRM</name>
<evidence type="ECO:0000313" key="3">
    <source>
        <dbReference type="EMBL" id="MXP76053.1"/>
    </source>
</evidence>
<dbReference type="InterPro" id="IPR052916">
    <property type="entry name" value="Type-I_RE_MTase_Subunit"/>
</dbReference>
<dbReference type="Gene3D" id="3.40.50.150">
    <property type="entry name" value="Vaccinia Virus protein VP39"/>
    <property type="match status" value="1"/>
</dbReference>
<evidence type="ECO:0000256" key="1">
    <source>
        <dbReference type="ARBA" id="ARBA00022747"/>
    </source>
</evidence>
<dbReference type="RefSeq" id="WP_159751226.1">
    <property type="nucleotide sequence ID" value="NZ_WUQX01000001.1"/>
</dbReference>
<reference evidence="3 4" key="1">
    <citation type="submission" date="2019-12" db="EMBL/GenBank/DDBJ databases">
        <title>Sporaefaciens musculi gen. nov., sp. nov., a novel bacterium isolated from the caecum of an obese mouse.</title>
        <authorList>
            <person name="Rasmussen T.S."/>
            <person name="Streidl T."/>
            <person name="Hitch T.C.A."/>
            <person name="Wortmann E."/>
            <person name="Deptula P."/>
            <person name="Hansen M."/>
            <person name="Nielsen D.S."/>
            <person name="Clavel T."/>
            <person name="Vogensen F.K."/>
        </authorList>
    </citation>
    <scope>NUCLEOTIDE SEQUENCE [LARGE SCALE GENOMIC DNA]</scope>
    <source>
        <strain evidence="3 4">WCA-9-b2</strain>
    </source>
</reference>
<dbReference type="AlphaFoldDB" id="A0A7X3MGM8"/>
<dbReference type="Proteomes" id="UP000460412">
    <property type="component" value="Unassembled WGS sequence"/>
</dbReference>
<keyword evidence="4" id="KW-1185">Reference proteome</keyword>
<evidence type="ECO:0000313" key="4">
    <source>
        <dbReference type="Proteomes" id="UP000460412"/>
    </source>
</evidence>
<sequence>MAKRKTTHIETFAAAYKRLEEVMLANSGENEFEEIFKIILIKLWEGLHNTNNIHTLDKANGLLTIIDANWPGVLIDTKLKILDEQFSVCIDIIKNFSFTEDGYEGIDSIFEYIISREKKGTKGQFFTPRYLVDFCVDILNPKPNESILDPAAGSGSFLYHAYLHGKINGTDLWGFDFDNTAVRIARLLMHVGSVKGAHIHKLNSLLKNDVRVSLFEKGSCEPSTTIEDILRIEKKKDLFDIIITNPPFAGEIIEPDLLKSYNISYGKARIERDVLFVERCISLLKLGGRMAIILPDNIFGSKDNEVLRRWIYDTCRVIGVIGIPRNAFMPHTAIKTSILFLQKREQKRKFSEEVFFGISEQSGKDSRGNLLFKDEKSRTWKNVEHDLDQIASEFKTFLMTEGIRW</sequence>
<dbReference type="GO" id="GO:0008170">
    <property type="term" value="F:N-methyltransferase activity"/>
    <property type="evidence" value="ECO:0007669"/>
    <property type="project" value="InterPro"/>
</dbReference>
<evidence type="ECO:0000259" key="2">
    <source>
        <dbReference type="Pfam" id="PF02384"/>
    </source>
</evidence>
<dbReference type="GO" id="GO:0003677">
    <property type="term" value="F:DNA binding"/>
    <property type="evidence" value="ECO:0007669"/>
    <property type="project" value="InterPro"/>
</dbReference>
<comment type="caution">
    <text evidence="3">The sequence shown here is derived from an EMBL/GenBank/DDBJ whole genome shotgun (WGS) entry which is preliminary data.</text>
</comment>
<protein>
    <submittedName>
        <fullName evidence="3">N-6 DNA methylase</fullName>
    </submittedName>
</protein>
<dbReference type="SUPFAM" id="SSF53335">
    <property type="entry name" value="S-adenosyl-L-methionine-dependent methyltransferases"/>
    <property type="match status" value="1"/>
</dbReference>
<keyword evidence="3" id="KW-0808">Transferase</keyword>
<dbReference type="PRINTS" id="PR00507">
    <property type="entry name" value="N12N6MTFRASE"/>
</dbReference>
<dbReference type="GO" id="GO:0009307">
    <property type="term" value="P:DNA restriction-modification system"/>
    <property type="evidence" value="ECO:0007669"/>
    <property type="project" value="UniProtKB-KW"/>
</dbReference>
<keyword evidence="3" id="KW-0489">Methyltransferase</keyword>
<feature type="domain" description="DNA methylase adenine-specific" evidence="2">
    <location>
        <begin position="108"/>
        <end position="375"/>
    </location>
</feature>
<proteinExistence type="predicted"/>
<dbReference type="InterPro" id="IPR002052">
    <property type="entry name" value="DNA_methylase_N6_adenine_CS"/>
</dbReference>
<dbReference type="Pfam" id="PF02384">
    <property type="entry name" value="N6_Mtase"/>
    <property type="match status" value="1"/>
</dbReference>
<keyword evidence="1" id="KW-0680">Restriction system</keyword>
<dbReference type="InterPro" id="IPR003356">
    <property type="entry name" value="DNA_methylase_A-5"/>
</dbReference>
<dbReference type="PANTHER" id="PTHR42998">
    <property type="entry name" value="TYPE I RESTRICTION ENZYME HINDVIIP M PROTEIN-RELATED"/>
    <property type="match status" value="1"/>
</dbReference>
<dbReference type="EMBL" id="WUQX01000001">
    <property type="protein sequence ID" value="MXP76053.1"/>
    <property type="molecule type" value="Genomic_DNA"/>
</dbReference>
<dbReference type="GO" id="GO:0032259">
    <property type="term" value="P:methylation"/>
    <property type="evidence" value="ECO:0007669"/>
    <property type="project" value="UniProtKB-KW"/>
</dbReference>
<gene>
    <name evidence="3" type="ORF">GN277_11840</name>
</gene>
<accession>A0A7X3MGM8</accession>
<dbReference type="PANTHER" id="PTHR42998:SF1">
    <property type="entry name" value="TYPE I RESTRICTION ENZYME HINDI METHYLASE SUBUNIT"/>
    <property type="match status" value="1"/>
</dbReference>
<dbReference type="PROSITE" id="PS00092">
    <property type="entry name" value="N6_MTASE"/>
    <property type="match status" value="1"/>
</dbReference>